<dbReference type="EMBL" id="JAVRFE010000014">
    <property type="protein sequence ID" value="MDT0456711.1"/>
    <property type="molecule type" value="Genomic_DNA"/>
</dbReference>
<keyword evidence="2" id="KW-0812">Transmembrane</keyword>
<keyword evidence="4" id="KW-1185">Reference proteome</keyword>
<evidence type="ECO:0000313" key="4">
    <source>
        <dbReference type="Proteomes" id="UP001180551"/>
    </source>
</evidence>
<evidence type="ECO:0008006" key="5">
    <source>
        <dbReference type="Google" id="ProtNLM"/>
    </source>
</evidence>
<feature type="transmembrane region" description="Helical" evidence="2">
    <location>
        <begin position="50"/>
        <end position="72"/>
    </location>
</feature>
<keyword evidence="2" id="KW-0472">Membrane</keyword>
<sequence>MSHSQQPAPFGQQPLLYALPYAPQPSAPQPSASPWSAPSSSPRPPKSPHAALRIAVGVACALLVLGLAAVVGSGGNGTKKARTKPAPTVTGTLGQGRYLVGKDIAAGAYRTAGPLPSDAPLCSWARTKGAGGEQPGSLIARGASRGPARVTVHKGETFETHGCREWTPVR</sequence>
<proteinExistence type="predicted"/>
<reference evidence="3" key="1">
    <citation type="submission" date="2024-05" db="EMBL/GenBank/DDBJ databases">
        <title>30 novel species of actinomycetes from the DSMZ collection.</title>
        <authorList>
            <person name="Nouioui I."/>
        </authorList>
    </citation>
    <scope>NUCLEOTIDE SEQUENCE</scope>
    <source>
        <strain evidence="3">DSM 41527</strain>
    </source>
</reference>
<dbReference type="RefSeq" id="WP_311623900.1">
    <property type="nucleotide sequence ID" value="NZ_JAVRFE010000014.1"/>
</dbReference>
<feature type="compositionally biased region" description="Low complexity" evidence="1">
    <location>
        <begin position="29"/>
        <end position="40"/>
    </location>
</feature>
<feature type="region of interest" description="Disordered" evidence="1">
    <location>
        <begin position="19"/>
        <end position="48"/>
    </location>
</feature>
<evidence type="ECO:0000313" key="3">
    <source>
        <dbReference type="EMBL" id="MDT0456711.1"/>
    </source>
</evidence>
<name>A0ABU2T666_9ACTN</name>
<organism evidence="3 4">
    <name type="scientific">Streptomyces mooreae</name>
    <dbReference type="NCBI Taxonomy" id="3075523"/>
    <lineage>
        <taxon>Bacteria</taxon>
        <taxon>Bacillati</taxon>
        <taxon>Actinomycetota</taxon>
        <taxon>Actinomycetes</taxon>
        <taxon>Kitasatosporales</taxon>
        <taxon>Streptomycetaceae</taxon>
        <taxon>Streptomyces</taxon>
    </lineage>
</organism>
<dbReference type="Proteomes" id="UP001180551">
    <property type="component" value="Unassembled WGS sequence"/>
</dbReference>
<evidence type="ECO:0000256" key="2">
    <source>
        <dbReference type="SAM" id="Phobius"/>
    </source>
</evidence>
<gene>
    <name evidence="3" type="ORF">RM550_13355</name>
</gene>
<evidence type="ECO:0000256" key="1">
    <source>
        <dbReference type="SAM" id="MobiDB-lite"/>
    </source>
</evidence>
<accession>A0ABU2T666</accession>
<comment type="caution">
    <text evidence="3">The sequence shown here is derived from an EMBL/GenBank/DDBJ whole genome shotgun (WGS) entry which is preliminary data.</text>
</comment>
<keyword evidence="2" id="KW-1133">Transmembrane helix</keyword>
<protein>
    <recommendedName>
        <fullName evidence="5">Serine/threonine protein kinase</fullName>
    </recommendedName>
</protein>